<dbReference type="EMBL" id="CP041186">
    <property type="protein sequence ID" value="QDG52080.1"/>
    <property type="molecule type" value="Genomic_DNA"/>
</dbReference>
<protein>
    <submittedName>
        <fullName evidence="1">Uncharacterized protein</fullName>
    </submittedName>
</protein>
<accession>A0A4Y6PV10</accession>
<dbReference type="AlphaFoldDB" id="A0A4Y6PV10"/>
<gene>
    <name evidence="1" type="ORF">FIV42_15410</name>
</gene>
<dbReference type="RefSeq" id="WP_141198557.1">
    <property type="nucleotide sequence ID" value="NZ_CP041186.1"/>
</dbReference>
<reference evidence="1 2" key="1">
    <citation type="submission" date="2019-06" db="EMBL/GenBank/DDBJ databases">
        <title>Persicimonas caeni gen. nov., sp. nov., a predatory bacterium isolated from solar saltern.</title>
        <authorList>
            <person name="Wang S."/>
        </authorList>
    </citation>
    <scope>NUCLEOTIDE SEQUENCE [LARGE SCALE GENOMIC DNA]</scope>
    <source>
        <strain evidence="1 2">YN101</strain>
    </source>
</reference>
<dbReference type="Proteomes" id="UP000315995">
    <property type="component" value="Chromosome"/>
</dbReference>
<evidence type="ECO:0000313" key="1">
    <source>
        <dbReference type="EMBL" id="QDG52080.1"/>
    </source>
</evidence>
<organism evidence="1 2">
    <name type="scientific">Persicimonas caeni</name>
    <dbReference type="NCBI Taxonomy" id="2292766"/>
    <lineage>
        <taxon>Bacteria</taxon>
        <taxon>Deltaproteobacteria</taxon>
        <taxon>Bradymonadales</taxon>
        <taxon>Bradymonadaceae</taxon>
        <taxon>Persicimonas</taxon>
    </lineage>
</organism>
<evidence type="ECO:0000313" key="2">
    <source>
        <dbReference type="Proteomes" id="UP000315995"/>
    </source>
</evidence>
<sequence>MIVSIISEINRLLDDGGARRAWEELAERLGNQVILCIDTRRRGVRIGEDMIWASAIAARDDINELVDLKRRVEAAMDWRWLELVRPGSEQPRRLELRGDGELRVSPLRVR</sequence>
<keyword evidence="2" id="KW-1185">Reference proteome</keyword>
<proteinExistence type="predicted"/>
<name>A0A4Y6PV10_PERCE</name>
<accession>A0A5B8Y6T3</accession>